<reference evidence="1 2" key="1">
    <citation type="submission" date="2024-09" db="EMBL/GenBank/DDBJ databases">
        <title>Genome sequencing and assembly of Phytophthora oleae, isolate VK10A, causative agent of rot of olive drupes.</title>
        <authorList>
            <person name="Conti Taguali S."/>
            <person name="Riolo M."/>
            <person name="La Spada F."/>
            <person name="Cacciola S.O."/>
            <person name="Dionisio G."/>
        </authorList>
    </citation>
    <scope>NUCLEOTIDE SEQUENCE [LARGE SCALE GENOMIC DNA]</scope>
    <source>
        <strain evidence="1 2">VK10A</strain>
    </source>
</reference>
<keyword evidence="2" id="KW-1185">Reference proteome</keyword>
<sequence>MNRHTGMALEQNLASNLVQALDFALVASTHQWLRIPLGSGYFVYKNVATGKLLEHWELKEGAGNTVAMSDDTNDPKCQWFESKYDDIFIGLRNRASRLFIDHFASSEIRTCAEDLTYVERHWCLIYHHPPRTTPEIVTLKNIESGYLLQKVKGIESCAITDTWQRIPVGSEGYSIYKNAGTGKVLSLSHEGVDLVDADAQDAAQQWRECDIGEGWIAFQNRAFACMLRHSGSDEIDAKHRNIRELRDLWRVERIQPSGDVKTSSENSLHIVENDGPAWMIQPNEISCRSEAMTEGIYYAKRLTLM</sequence>
<proteinExistence type="predicted"/>
<protein>
    <recommendedName>
        <fullName evidence="3">Ricin B lectin domain-containing protein</fullName>
    </recommendedName>
</protein>
<organism evidence="1 2">
    <name type="scientific">Phytophthora oleae</name>
    <dbReference type="NCBI Taxonomy" id="2107226"/>
    <lineage>
        <taxon>Eukaryota</taxon>
        <taxon>Sar</taxon>
        <taxon>Stramenopiles</taxon>
        <taxon>Oomycota</taxon>
        <taxon>Peronosporomycetes</taxon>
        <taxon>Peronosporales</taxon>
        <taxon>Peronosporaceae</taxon>
        <taxon>Phytophthora</taxon>
    </lineage>
</organism>
<dbReference type="SUPFAM" id="SSF50370">
    <property type="entry name" value="Ricin B-like lectins"/>
    <property type="match status" value="2"/>
</dbReference>
<dbReference type="AlphaFoldDB" id="A0ABD3F310"/>
<dbReference type="EMBL" id="JBIMZQ010000037">
    <property type="protein sequence ID" value="KAL3661168.1"/>
    <property type="molecule type" value="Genomic_DNA"/>
</dbReference>
<dbReference type="CDD" id="cd00161">
    <property type="entry name" value="beta-trefoil_Ricin-like"/>
    <property type="match status" value="1"/>
</dbReference>
<gene>
    <name evidence="1" type="ORF">V7S43_013777</name>
</gene>
<dbReference type="Gene3D" id="2.80.10.50">
    <property type="match status" value="2"/>
</dbReference>
<evidence type="ECO:0000313" key="2">
    <source>
        <dbReference type="Proteomes" id="UP001632037"/>
    </source>
</evidence>
<name>A0ABD3F310_9STRA</name>
<dbReference type="InterPro" id="IPR035992">
    <property type="entry name" value="Ricin_B-like_lectins"/>
</dbReference>
<dbReference type="Proteomes" id="UP001632037">
    <property type="component" value="Unassembled WGS sequence"/>
</dbReference>
<comment type="caution">
    <text evidence="1">The sequence shown here is derived from an EMBL/GenBank/DDBJ whole genome shotgun (WGS) entry which is preliminary data.</text>
</comment>
<accession>A0ABD3F310</accession>
<evidence type="ECO:0008006" key="3">
    <source>
        <dbReference type="Google" id="ProtNLM"/>
    </source>
</evidence>
<evidence type="ECO:0000313" key="1">
    <source>
        <dbReference type="EMBL" id="KAL3661168.1"/>
    </source>
</evidence>